<dbReference type="EMBL" id="CP060007">
    <property type="protein sequence ID" value="QNA44696.1"/>
    <property type="molecule type" value="Genomic_DNA"/>
</dbReference>
<gene>
    <name evidence="3" type="ORF">H4075_00425</name>
</gene>
<reference evidence="4" key="1">
    <citation type="submission" date="2020-08" db="EMBL/GenBank/DDBJ databases">
        <title>Lacibacter sp. S13-6-6 genome sequencing.</title>
        <authorList>
            <person name="Jin L."/>
        </authorList>
    </citation>
    <scope>NUCLEOTIDE SEQUENCE [LARGE SCALE GENOMIC DNA]</scope>
    <source>
        <strain evidence="4">S13-6-6</strain>
    </source>
</reference>
<dbReference type="AlphaFoldDB" id="A0A7G5XGU3"/>
<evidence type="ECO:0000256" key="1">
    <source>
        <dbReference type="SAM" id="Phobius"/>
    </source>
</evidence>
<keyword evidence="1" id="KW-0472">Membrane</keyword>
<feature type="transmembrane region" description="Helical" evidence="1">
    <location>
        <begin position="85"/>
        <end position="108"/>
    </location>
</feature>
<organism evidence="3 4">
    <name type="scientific">Lacibacter sediminis</name>
    <dbReference type="NCBI Taxonomy" id="2760713"/>
    <lineage>
        <taxon>Bacteria</taxon>
        <taxon>Pseudomonadati</taxon>
        <taxon>Bacteroidota</taxon>
        <taxon>Chitinophagia</taxon>
        <taxon>Chitinophagales</taxon>
        <taxon>Chitinophagaceae</taxon>
        <taxon>Lacibacter</taxon>
    </lineage>
</organism>
<keyword evidence="1" id="KW-1133">Transmembrane helix</keyword>
<feature type="signal peptide" evidence="2">
    <location>
        <begin position="1"/>
        <end position="19"/>
    </location>
</feature>
<dbReference type="RefSeq" id="WP_182803107.1">
    <property type="nucleotide sequence ID" value="NZ_CP060007.1"/>
</dbReference>
<evidence type="ECO:0000256" key="2">
    <source>
        <dbReference type="SAM" id="SignalP"/>
    </source>
</evidence>
<name>A0A7G5XGU3_9BACT</name>
<sequence>MKKILFLAVVALSSVFATAQEIQTDSLNKLTKQDYLELSKRQKKTARTFLVTGLVTASLGGIILTAATVKDVGCLFQNCGASQGVYTTASVFLIAGGILSVISIPIYIKASDNKRKGLSLTAGHQVIPQMKVQSIGNNFVPSLSLSITF</sequence>
<evidence type="ECO:0000313" key="4">
    <source>
        <dbReference type="Proteomes" id="UP000515344"/>
    </source>
</evidence>
<accession>A0A7G5XGU3</accession>
<evidence type="ECO:0000313" key="3">
    <source>
        <dbReference type="EMBL" id="QNA44696.1"/>
    </source>
</evidence>
<feature type="chain" id="PRO_5028837748" evidence="2">
    <location>
        <begin position="20"/>
        <end position="149"/>
    </location>
</feature>
<protein>
    <submittedName>
        <fullName evidence="3">Uncharacterized protein</fullName>
    </submittedName>
</protein>
<keyword evidence="1" id="KW-0812">Transmembrane</keyword>
<dbReference type="KEGG" id="lacs:H4075_00425"/>
<proteinExistence type="predicted"/>
<keyword evidence="4" id="KW-1185">Reference proteome</keyword>
<dbReference type="Proteomes" id="UP000515344">
    <property type="component" value="Chromosome"/>
</dbReference>
<keyword evidence="2" id="KW-0732">Signal</keyword>